<dbReference type="Proteomes" id="UP000216339">
    <property type="component" value="Unassembled WGS sequence"/>
</dbReference>
<dbReference type="Gene3D" id="3.40.50.1170">
    <property type="entry name" value="L-asparaginase, N-terminal domain"/>
    <property type="match status" value="1"/>
</dbReference>
<dbReference type="InterPro" id="IPR027474">
    <property type="entry name" value="L-asparaginase_N"/>
</dbReference>
<dbReference type="RefSeq" id="WP_095510273.1">
    <property type="nucleotide sequence ID" value="NZ_MQWD01000001.1"/>
</dbReference>
<evidence type="ECO:0000256" key="1">
    <source>
        <dbReference type="PIRSR" id="PIRSR001220-1"/>
    </source>
</evidence>
<dbReference type="Pfam" id="PF00710">
    <property type="entry name" value="Asparaginase"/>
    <property type="match status" value="1"/>
</dbReference>
<accession>A0A271J0P3</accession>
<organism evidence="4 5">
    <name type="scientific">Rubrivirga marina</name>
    <dbReference type="NCBI Taxonomy" id="1196024"/>
    <lineage>
        <taxon>Bacteria</taxon>
        <taxon>Pseudomonadati</taxon>
        <taxon>Rhodothermota</taxon>
        <taxon>Rhodothermia</taxon>
        <taxon>Rhodothermales</taxon>
        <taxon>Rubricoccaceae</taxon>
        <taxon>Rubrivirga</taxon>
    </lineage>
</organism>
<dbReference type="InterPro" id="IPR037152">
    <property type="entry name" value="L-asparaginase_N_sf"/>
</dbReference>
<evidence type="ECO:0000256" key="2">
    <source>
        <dbReference type="PIRSR" id="PIRSR001220-2"/>
    </source>
</evidence>
<dbReference type="PIRSF" id="PIRSF001220">
    <property type="entry name" value="L-ASNase_gatD"/>
    <property type="match status" value="1"/>
</dbReference>
<dbReference type="InterPro" id="IPR036152">
    <property type="entry name" value="Asp/glu_Ase-like_sf"/>
</dbReference>
<feature type="binding site" evidence="2">
    <location>
        <position position="60"/>
    </location>
    <ligand>
        <name>substrate</name>
    </ligand>
</feature>
<feature type="domain" description="L-asparaginase N-terminal" evidence="3">
    <location>
        <begin position="10"/>
        <end position="165"/>
    </location>
</feature>
<dbReference type="OrthoDB" id="9788068at2"/>
<evidence type="ECO:0000313" key="5">
    <source>
        <dbReference type="Proteomes" id="UP000216339"/>
    </source>
</evidence>
<reference evidence="4 5" key="1">
    <citation type="submission" date="2016-11" db="EMBL/GenBank/DDBJ databases">
        <title>Study of marine rhodopsin-containing bacteria.</title>
        <authorList>
            <person name="Yoshizawa S."/>
            <person name="Kumagai Y."/>
            <person name="Kogure K."/>
        </authorList>
    </citation>
    <scope>NUCLEOTIDE SEQUENCE [LARGE SCALE GENOMIC DNA]</scope>
    <source>
        <strain evidence="4 5">SAORIC-28</strain>
    </source>
</reference>
<sequence length="176" mass="18870">MSDLASPETVQVFTTGGTIDKEYFDAKSAYEVGEPQIGTLLREAGVAFPFHVEALMRKDSLELTDADRDLIADRILATPHQRVIVTHGTDTMAETARVVAAALVAAEAAKTVVFVGSLAPARFKATDAEFNVGFAAAAAQTLPPGAYVAMNGRVFDPHHVRKDRNLNRFEPVSSPS</sequence>
<dbReference type="InterPro" id="IPR006034">
    <property type="entry name" value="Asparaginase/glutaminase-like"/>
</dbReference>
<name>A0A271J0P3_9BACT</name>
<evidence type="ECO:0000259" key="3">
    <source>
        <dbReference type="Pfam" id="PF00710"/>
    </source>
</evidence>
<dbReference type="PIRSF" id="PIRSF500176">
    <property type="entry name" value="L_ASNase"/>
    <property type="match status" value="1"/>
</dbReference>
<dbReference type="PANTHER" id="PTHR11707:SF28">
    <property type="entry name" value="60 KDA LYSOPHOSPHOLIPASE"/>
    <property type="match status" value="1"/>
</dbReference>
<evidence type="ECO:0000313" key="4">
    <source>
        <dbReference type="EMBL" id="PAP76614.1"/>
    </source>
</evidence>
<feature type="binding site" evidence="2">
    <location>
        <begin position="89"/>
        <end position="90"/>
    </location>
    <ligand>
        <name>substrate</name>
    </ligand>
</feature>
<dbReference type="AlphaFoldDB" id="A0A271J0P3"/>
<dbReference type="PANTHER" id="PTHR11707">
    <property type="entry name" value="L-ASPARAGINASE"/>
    <property type="match status" value="1"/>
</dbReference>
<feature type="active site" description="O-isoaspartyl threonine intermediate" evidence="1">
    <location>
        <position position="18"/>
    </location>
</feature>
<keyword evidence="5" id="KW-1185">Reference proteome</keyword>
<dbReference type="EMBL" id="MQWD01000001">
    <property type="protein sequence ID" value="PAP76614.1"/>
    <property type="molecule type" value="Genomic_DNA"/>
</dbReference>
<proteinExistence type="predicted"/>
<dbReference type="PRINTS" id="PR00139">
    <property type="entry name" value="ASNGLNASE"/>
</dbReference>
<dbReference type="PROSITE" id="PS51732">
    <property type="entry name" value="ASN_GLN_ASE_3"/>
    <property type="match status" value="1"/>
</dbReference>
<gene>
    <name evidence="4" type="ORF">BSZ37_09250</name>
</gene>
<comment type="caution">
    <text evidence="4">The sequence shown here is derived from an EMBL/GenBank/DDBJ whole genome shotgun (WGS) entry which is preliminary data.</text>
</comment>
<dbReference type="SUPFAM" id="SSF53774">
    <property type="entry name" value="Glutaminase/Asparaginase"/>
    <property type="match status" value="1"/>
</dbReference>
<dbReference type="GO" id="GO:0004067">
    <property type="term" value="F:asparaginase activity"/>
    <property type="evidence" value="ECO:0007669"/>
    <property type="project" value="UniProtKB-UniRule"/>
</dbReference>
<protein>
    <submittedName>
        <fullName evidence="4">Asparaginase</fullName>
    </submittedName>
</protein>